<feature type="domain" description="CENP-V/GFA" evidence="5">
    <location>
        <begin position="8"/>
        <end position="125"/>
    </location>
</feature>
<dbReference type="GO" id="GO:0046872">
    <property type="term" value="F:metal ion binding"/>
    <property type="evidence" value="ECO:0007669"/>
    <property type="project" value="UniProtKB-KW"/>
</dbReference>
<sequence>MEHQATHVTGGCLCGRIRYEAEVFLHNGYICHCTICQRSTGQPAEITVLIKAGTLHYVGEEPRYYVSSGDGKRGFCAECGSRIVWQALRAEDDWLTNVTVGSLDRPAQARMTRHIYADTQLPWYHVCEELPKLTGQDADALIEMLRQEHRPDRA</sequence>
<protein>
    <submittedName>
        <fullName evidence="6">GFA family protein</fullName>
    </submittedName>
</protein>
<keyword evidence="4" id="KW-0456">Lyase</keyword>
<evidence type="ECO:0000256" key="2">
    <source>
        <dbReference type="ARBA" id="ARBA00022723"/>
    </source>
</evidence>
<accession>A0A6B2NRW6</accession>
<dbReference type="Pfam" id="PF04828">
    <property type="entry name" value="GFA"/>
    <property type="match status" value="1"/>
</dbReference>
<dbReference type="PROSITE" id="PS51891">
    <property type="entry name" value="CENP_V_GFA"/>
    <property type="match status" value="1"/>
</dbReference>
<proteinExistence type="inferred from homology"/>
<name>A0A6B2NRW6_9RHOB</name>
<organism evidence="6">
    <name type="scientific">Ruegeria sp. PrR005</name>
    <dbReference type="NCBI Taxonomy" id="2706882"/>
    <lineage>
        <taxon>Bacteria</taxon>
        <taxon>Pseudomonadati</taxon>
        <taxon>Pseudomonadota</taxon>
        <taxon>Alphaproteobacteria</taxon>
        <taxon>Rhodobacterales</taxon>
        <taxon>Roseobacteraceae</taxon>
        <taxon>Ruegeria</taxon>
    </lineage>
</organism>
<dbReference type="Gene3D" id="3.90.1590.10">
    <property type="entry name" value="glutathione-dependent formaldehyde- activating enzyme (gfa)"/>
    <property type="match status" value="1"/>
</dbReference>
<reference evidence="6" key="1">
    <citation type="submission" date="2020-02" db="EMBL/GenBank/DDBJ databases">
        <title>Delineation of the pyrene-degrading pathway in Roseobacter clade bacteria by genomic analysis.</title>
        <authorList>
            <person name="Zhou H."/>
            <person name="Wang H."/>
        </authorList>
    </citation>
    <scope>NUCLEOTIDE SEQUENCE</scope>
    <source>
        <strain evidence="6">PrR005</strain>
    </source>
</reference>
<comment type="similarity">
    <text evidence="1">Belongs to the Gfa family.</text>
</comment>
<keyword evidence="3" id="KW-0862">Zinc</keyword>
<dbReference type="EMBL" id="JAAGOX010000022">
    <property type="protein sequence ID" value="NDW46138.1"/>
    <property type="molecule type" value="Genomic_DNA"/>
</dbReference>
<comment type="caution">
    <text evidence="6">The sequence shown here is derived from an EMBL/GenBank/DDBJ whole genome shotgun (WGS) entry which is preliminary data.</text>
</comment>
<evidence type="ECO:0000313" key="6">
    <source>
        <dbReference type="EMBL" id="NDW46138.1"/>
    </source>
</evidence>
<dbReference type="RefSeq" id="WP_164130935.1">
    <property type="nucleotide sequence ID" value="NZ_JAAGOX010000022.1"/>
</dbReference>
<dbReference type="InterPro" id="IPR006913">
    <property type="entry name" value="CENP-V/GFA"/>
</dbReference>
<dbReference type="SUPFAM" id="SSF51316">
    <property type="entry name" value="Mss4-like"/>
    <property type="match status" value="1"/>
</dbReference>
<dbReference type="PANTHER" id="PTHR33337">
    <property type="entry name" value="GFA DOMAIN-CONTAINING PROTEIN"/>
    <property type="match status" value="1"/>
</dbReference>
<dbReference type="PANTHER" id="PTHR33337:SF40">
    <property type="entry name" value="CENP-V_GFA DOMAIN-CONTAINING PROTEIN-RELATED"/>
    <property type="match status" value="1"/>
</dbReference>
<dbReference type="AlphaFoldDB" id="A0A6B2NRW6"/>
<gene>
    <name evidence="6" type="ORF">G0P99_14315</name>
</gene>
<evidence type="ECO:0000256" key="3">
    <source>
        <dbReference type="ARBA" id="ARBA00022833"/>
    </source>
</evidence>
<evidence type="ECO:0000259" key="5">
    <source>
        <dbReference type="PROSITE" id="PS51891"/>
    </source>
</evidence>
<dbReference type="GO" id="GO:0016846">
    <property type="term" value="F:carbon-sulfur lyase activity"/>
    <property type="evidence" value="ECO:0007669"/>
    <property type="project" value="InterPro"/>
</dbReference>
<evidence type="ECO:0000256" key="4">
    <source>
        <dbReference type="ARBA" id="ARBA00023239"/>
    </source>
</evidence>
<evidence type="ECO:0000256" key="1">
    <source>
        <dbReference type="ARBA" id="ARBA00005495"/>
    </source>
</evidence>
<keyword evidence="2" id="KW-0479">Metal-binding</keyword>
<dbReference type="InterPro" id="IPR011057">
    <property type="entry name" value="Mss4-like_sf"/>
</dbReference>